<keyword evidence="1" id="KW-0175">Coiled coil</keyword>
<feature type="coiled-coil region" evidence="1">
    <location>
        <begin position="407"/>
        <end position="465"/>
    </location>
</feature>
<evidence type="ECO:0000313" key="4">
    <source>
        <dbReference type="Proteomes" id="UP000241986"/>
    </source>
</evidence>
<dbReference type="AlphaFoldDB" id="A0A2T4N3Y2"/>
<organism evidence="3 4">
    <name type="scientific">Aeromonas veronii</name>
    <dbReference type="NCBI Taxonomy" id="654"/>
    <lineage>
        <taxon>Bacteria</taxon>
        <taxon>Pseudomonadati</taxon>
        <taxon>Pseudomonadota</taxon>
        <taxon>Gammaproteobacteria</taxon>
        <taxon>Aeromonadales</taxon>
        <taxon>Aeromonadaceae</taxon>
        <taxon>Aeromonas</taxon>
    </lineage>
</organism>
<feature type="region of interest" description="Disordered" evidence="2">
    <location>
        <begin position="275"/>
        <end position="331"/>
    </location>
</feature>
<dbReference type="EMBL" id="PZKL01000020">
    <property type="protein sequence ID" value="PTH81466.1"/>
    <property type="molecule type" value="Genomic_DNA"/>
</dbReference>
<feature type="region of interest" description="Disordered" evidence="2">
    <location>
        <begin position="112"/>
        <end position="139"/>
    </location>
</feature>
<name>A0A2T4N3Y2_AERVE</name>
<reference evidence="3 4" key="1">
    <citation type="submission" date="2018-03" db="EMBL/GenBank/DDBJ databases">
        <title>Aeromonas veronii whole genome sequencing and analysis.</title>
        <authorList>
            <person name="Xie H."/>
            <person name="Liu T."/>
            <person name="Wang K."/>
        </authorList>
    </citation>
    <scope>NUCLEOTIDE SEQUENCE [LARGE SCALE GENOMIC DNA]</scope>
    <source>
        <strain evidence="3 4">XH.VA.1</strain>
    </source>
</reference>
<proteinExistence type="predicted"/>
<feature type="compositionally biased region" description="Low complexity" evidence="2">
    <location>
        <begin position="312"/>
        <end position="323"/>
    </location>
</feature>
<feature type="region of interest" description="Disordered" evidence="2">
    <location>
        <begin position="226"/>
        <end position="253"/>
    </location>
</feature>
<feature type="compositionally biased region" description="Polar residues" evidence="2">
    <location>
        <begin position="281"/>
        <end position="311"/>
    </location>
</feature>
<protein>
    <submittedName>
        <fullName evidence="3">Uncharacterized protein</fullName>
    </submittedName>
</protein>
<accession>A0A2T4N3Y2</accession>
<evidence type="ECO:0000313" key="3">
    <source>
        <dbReference type="EMBL" id="PTH81466.1"/>
    </source>
</evidence>
<dbReference type="Proteomes" id="UP000241986">
    <property type="component" value="Unassembled WGS sequence"/>
</dbReference>
<sequence>MSENSIVRNEYPKEQVDYVVEVISRYSHGNGKLDIATSAVIEHLNMKIPIASPILDLLRKRHNNSTFETYSDLTGFFEEHGITGFPELKGELAEISDDDPELLAILEMSKHDTEAPKQEGVTTLNSNPIGDSSVSSENDEAELPKVVGEAESDQVVDVEQDVSLESIETPVQNPTVTVTEPNDEIEQAGDAPKNSLDGGFIMPTEEEMARFFEDAVPVDKDASPITELSGAEHDTPGLSPSQTEHSSSNGVLTNDELELLLKDADTDRLREWQDGVHSMRSEPNQNDVSGVDGSTSSPSQSKVMNEQQSNPQFGKQMQNQQQGAPGGRVAPMKIGPIGMLMNSFLEGRAKKRELKSSDAIPVSSIDARLIENKAALLDNTKKEILEAVRNLAKGVDANSAPLTKEGAESAKRNIESLTRDYKNRIEEAAEILPLSSVSKDDKATLKQKISESSELSNEVNELKKEYPDNRDLDDVSNIVEKLMEAIKQIIKAIFGKNKEKSSDMSL</sequence>
<feature type="region of interest" description="Disordered" evidence="2">
    <location>
        <begin position="174"/>
        <end position="196"/>
    </location>
</feature>
<comment type="caution">
    <text evidence="3">The sequence shown here is derived from an EMBL/GenBank/DDBJ whole genome shotgun (WGS) entry which is preliminary data.</text>
</comment>
<evidence type="ECO:0000256" key="1">
    <source>
        <dbReference type="SAM" id="Coils"/>
    </source>
</evidence>
<feature type="compositionally biased region" description="Polar residues" evidence="2">
    <location>
        <begin position="120"/>
        <end position="136"/>
    </location>
</feature>
<gene>
    <name evidence="3" type="ORF">DAA48_08755</name>
</gene>
<feature type="compositionally biased region" description="Polar residues" evidence="2">
    <location>
        <begin position="238"/>
        <end position="252"/>
    </location>
</feature>
<dbReference type="RefSeq" id="WP_107683163.1">
    <property type="nucleotide sequence ID" value="NZ_PZKL01000020.1"/>
</dbReference>
<evidence type="ECO:0000256" key="2">
    <source>
        <dbReference type="SAM" id="MobiDB-lite"/>
    </source>
</evidence>